<evidence type="ECO:0000313" key="1">
    <source>
        <dbReference type="EMBL" id="QCE00456.1"/>
    </source>
</evidence>
<dbReference type="Proteomes" id="UP000501690">
    <property type="component" value="Linkage Group LG7"/>
</dbReference>
<gene>
    <name evidence="1" type="ORF">DEO72_LG7g1746</name>
</gene>
<dbReference type="AlphaFoldDB" id="A0A4D6MGD8"/>
<organism evidence="1 2">
    <name type="scientific">Vigna unguiculata</name>
    <name type="common">Cowpea</name>
    <dbReference type="NCBI Taxonomy" id="3917"/>
    <lineage>
        <taxon>Eukaryota</taxon>
        <taxon>Viridiplantae</taxon>
        <taxon>Streptophyta</taxon>
        <taxon>Embryophyta</taxon>
        <taxon>Tracheophyta</taxon>
        <taxon>Spermatophyta</taxon>
        <taxon>Magnoliopsida</taxon>
        <taxon>eudicotyledons</taxon>
        <taxon>Gunneridae</taxon>
        <taxon>Pentapetalae</taxon>
        <taxon>rosids</taxon>
        <taxon>fabids</taxon>
        <taxon>Fabales</taxon>
        <taxon>Fabaceae</taxon>
        <taxon>Papilionoideae</taxon>
        <taxon>50 kb inversion clade</taxon>
        <taxon>NPAAA clade</taxon>
        <taxon>indigoferoid/millettioid clade</taxon>
        <taxon>Phaseoleae</taxon>
        <taxon>Vigna</taxon>
    </lineage>
</organism>
<name>A0A4D6MGD8_VIGUN</name>
<evidence type="ECO:0000313" key="2">
    <source>
        <dbReference type="Proteomes" id="UP000501690"/>
    </source>
</evidence>
<proteinExistence type="predicted"/>
<protein>
    <submittedName>
        <fullName evidence="1">Uncharacterized protein</fullName>
    </submittedName>
</protein>
<reference evidence="1 2" key="1">
    <citation type="submission" date="2019-04" db="EMBL/GenBank/DDBJ databases">
        <title>An improved genome assembly and genetic linkage map for asparagus bean, Vigna unguiculata ssp. sesquipedialis.</title>
        <authorList>
            <person name="Xia Q."/>
            <person name="Zhang R."/>
            <person name="Dong Y."/>
        </authorList>
    </citation>
    <scope>NUCLEOTIDE SEQUENCE [LARGE SCALE GENOMIC DNA]</scope>
    <source>
        <tissue evidence="1">Leaf</tissue>
    </source>
</reference>
<keyword evidence="2" id="KW-1185">Reference proteome</keyword>
<accession>A0A4D6MGD8</accession>
<dbReference type="EMBL" id="CP039351">
    <property type="protein sequence ID" value="QCE00456.1"/>
    <property type="molecule type" value="Genomic_DNA"/>
</dbReference>
<sequence length="179" mass="19928">MAGGCCDGVTDLVRILLAFAKRCYCVWTEMALRTGAGARSCAAGNGGAAAAVWTSPLVLLNSWWSWLNAGGKKEMASRCCCGGAVPIYSSLLVVACEARWRWWWRGGCSRSLLPWRRWCVKAAVGREKKMVAPPLLQIGGGRRGWRRRLPWRVEGEEKIRVRVLGDEDDDVAESDWLIW</sequence>